<evidence type="ECO:0000313" key="2">
    <source>
        <dbReference type="Proteomes" id="UP000321676"/>
    </source>
</evidence>
<comment type="caution">
    <text evidence="1">The sequence shown here is derived from an EMBL/GenBank/DDBJ whole genome shotgun (WGS) entry which is preliminary data.</text>
</comment>
<evidence type="ECO:0000313" key="1">
    <source>
        <dbReference type="EMBL" id="GEM68440.1"/>
    </source>
</evidence>
<dbReference type="EMBL" id="BJXH01000017">
    <property type="protein sequence ID" value="GEM68440.1"/>
    <property type="molecule type" value="Genomic_DNA"/>
</dbReference>
<name>A0ABQ0W7W8_9SPHI</name>
<sequence>MVISAVIEAEMTLDELTALDRQNYFSLISLYPNLIRGLFEACSGRGLLEFYPFCEISEYVSNKVKLA</sequence>
<reference evidence="1 2" key="1">
    <citation type="submission" date="2019-07" db="EMBL/GenBank/DDBJ databases">
        <title>Whole genome shotgun sequence of Sphingobacterium mizutaii NBRC 14946.</title>
        <authorList>
            <person name="Hosoyama A."/>
            <person name="Uohara A."/>
            <person name="Ohji S."/>
            <person name="Ichikawa N."/>
        </authorList>
    </citation>
    <scope>NUCLEOTIDE SEQUENCE [LARGE SCALE GENOMIC DNA]</scope>
    <source>
        <strain evidence="1 2">NBRC 14946</strain>
    </source>
</reference>
<protein>
    <submittedName>
        <fullName evidence="1">Uncharacterized protein</fullName>
    </submittedName>
</protein>
<keyword evidence="2" id="KW-1185">Reference proteome</keyword>
<proteinExistence type="predicted"/>
<organism evidence="1 2">
    <name type="scientific">Sphingobacterium mizutaii NBRC 14946 = DSM 11724</name>
    <dbReference type="NCBI Taxonomy" id="1220576"/>
    <lineage>
        <taxon>Bacteria</taxon>
        <taxon>Pseudomonadati</taxon>
        <taxon>Bacteroidota</taxon>
        <taxon>Sphingobacteriia</taxon>
        <taxon>Sphingobacteriales</taxon>
        <taxon>Sphingobacteriaceae</taxon>
        <taxon>Sphingobacterium</taxon>
    </lineage>
</organism>
<dbReference type="Proteomes" id="UP000321676">
    <property type="component" value="Unassembled WGS sequence"/>
</dbReference>
<gene>
    <name evidence="1" type="ORF">SMI01S_20460</name>
</gene>
<accession>A0ABQ0W7W8</accession>